<dbReference type="InterPro" id="IPR002372">
    <property type="entry name" value="PQQ_rpt_dom"/>
</dbReference>
<dbReference type="InterPro" id="IPR011047">
    <property type="entry name" value="Quinoprotein_ADH-like_sf"/>
</dbReference>
<keyword evidence="1" id="KW-1133">Transmembrane helix</keyword>
<dbReference type="EMBL" id="JAJEPW010000028">
    <property type="protein sequence ID" value="MCC2129845.1"/>
    <property type="molecule type" value="Genomic_DNA"/>
</dbReference>
<evidence type="ECO:0000313" key="3">
    <source>
        <dbReference type="EMBL" id="MCC2129845.1"/>
    </source>
</evidence>
<protein>
    <submittedName>
        <fullName evidence="3">PQQ-binding-like beta-propeller repeat protein</fullName>
    </submittedName>
</protein>
<dbReference type="InterPro" id="IPR015943">
    <property type="entry name" value="WD40/YVTN_repeat-like_dom_sf"/>
</dbReference>
<dbReference type="Pfam" id="PF13360">
    <property type="entry name" value="PQQ_2"/>
    <property type="match status" value="1"/>
</dbReference>
<dbReference type="PANTHER" id="PTHR34512">
    <property type="entry name" value="CELL SURFACE PROTEIN"/>
    <property type="match status" value="1"/>
</dbReference>
<gene>
    <name evidence="3" type="ORF">LKD37_09985</name>
</gene>
<dbReference type="SUPFAM" id="SSF50998">
    <property type="entry name" value="Quinoprotein alcohol dehydrogenase-like"/>
    <property type="match status" value="1"/>
</dbReference>
<dbReference type="PANTHER" id="PTHR34512:SF30">
    <property type="entry name" value="OUTER MEMBRANE PROTEIN ASSEMBLY FACTOR BAMB"/>
    <property type="match status" value="1"/>
</dbReference>
<proteinExistence type="predicted"/>
<sequence>MTVTVACGDWSQTLTYDADNRPNVLRTVNVPLNTALQTEAVTVTVSHSEPTSVAQTYSIRINKLPPVETTVTTDPADATVFLTSNVNGQRILPGETGTYTLDTNGAYTLVVTRSGYVGQKLDVIAGEDSKNITVKLEKAPESSHNDILQPGDWPLFRADSNNNGVVSAPTPITAEDAVLVWANKVGEGYGASAASCPIIAGGYLYAYARDKLLKIDKDTGAVVGEGTMVTSSSFAINSPTYADGMIFVALSGGRIQAFDAESLESLWVYTDPLGGQPNCPIAYCDGYIYTGFWNSETKQANFAGISVTDEDPTQTQEAKLAAWTYTHNGFYWAGAYACENFVLVTTDDGDSGYTTGYGSVLSLDPKTGVLLDQLKATNVGDLRSSVCYDPATDAYYFTSKGGDLYQVRTNEDGTFVKGSLNRLHLDNGGNDDNTPPMSTSTPVIHNGRAYIGVSGVSQFGAYSGHNMTVVDLESFSIAYTVPTQGYPQTSGLLTTAYEDQDGYAYVYFFDNYTPGKLRVLRDKPGMTEVDHTYTTMETYNGDSGEVTIETGYVLFTPSGAQAQYAICSPIVDGEGNIYFKNDSAYMMRLSSRVTALEITRQPERTVYEIGETFDGAGMQVTALLANGMTRDVTDYVKFTAEPLTAEDTEITVSLDLTRLDIPGGPNWVFYQNRDGQTGQEWICPTGTVNIELKDGHVYGQPVWTWNDDFSAYAEFACTVNPRHEKLHLDAQVTSEITTGSSCLEGGVRTYTAKVVLDGVTYTDVRTQPIPADGHKLSAVAEVPAACTEGGVKAHWVCTVCGKLFSDADGKNETTLEALTIPATGHKTQLVGAKAATCTEDGYTGDEVCTVCGETIKKGEVIPALGHKTQLVGAKAATCTEDGYTGDEVCTVCGETVKKGDVIPAAGHHYEDGKCTVCGETDPNYKPDEPVQPENPGVKTGDEAHTALWLAAASVSLLAAAALLLGKKKHLS</sequence>
<dbReference type="Gene3D" id="2.40.128.630">
    <property type="match status" value="1"/>
</dbReference>
<dbReference type="Gene3D" id="2.60.40.3630">
    <property type="match status" value="1"/>
</dbReference>
<feature type="transmembrane region" description="Helical" evidence="1">
    <location>
        <begin position="946"/>
        <end position="965"/>
    </location>
</feature>
<organism evidence="3 4">
    <name type="scientific">Brotocaccenecus cirricatena</name>
    <dbReference type="NCBI Taxonomy" id="3064195"/>
    <lineage>
        <taxon>Bacteria</taxon>
        <taxon>Bacillati</taxon>
        <taxon>Bacillota</taxon>
        <taxon>Clostridia</taxon>
        <taxon>Eubacteriales</taxon>
        <taxon>Oscillospiraceae</taxon>
        <taxon>Brotocaccenecus</taxon>
    </lineage>
</organism>
<keyword evidence="1" id="KW-0472">Membrane</keyword>
<dbReference type="AlphaFoldDB" id="A0AAE3DER3"/>
<evidence type="ECO:0000259" key="2">
    <source>
        <dbReference type="Pfam" id="PF13360"/>
    </source>
</evidence>
<evidence type="ECO:0000313" key="4">
    <source>
        <dbReference type="Proteomes" id="UP001199319"/>
    </source>
</evidence>
<accession>A0AAE3DER3</accession>
<comment type="caution">
    <text evidence="3">The sequence shown here is derived from an EMBL/GenBank/DDBJ whole genome shotgun (WGS) entry which is preliminary data.</text>
</comment>
<dbReference type="Proteomes" id="UP001199319">
    <property type="component" value="Unassembled WGS sequence"/>
</dbReference>
<keyword evidence="1" id="KW-0812">Transmembrane</keyword>
<keyword evidence="4" id="KW-1185">Reference proteome</keyword>
<reference evidence="3" key="1">
    <citation type="submission" date="2021-10" db="EMBL/GenBank/DDBJ databases">
        <title>Anaerobic single-cell dispensing facilitates the cultivation of human gut bacteria.</title>
        <authorList>
            <person name="Afrizal A."/>
        </authorList>
    </citation>
    <scope>NUCLEOTIDE SEQUENCE</scope>
    <source>
        <strain evidence="3">CLA-AA-H272</strain>
    </source>
</reference>
<feature type="domain" description="Pyrrolo-quinoline quinone repeat" evidence="2">
    <location>
        <begin position="179"/>
        <end position="275"/>
    </location>
</feature>
<evidence type="ECO:0000256" key="1">
    <source>
        <dbReference type="SAM" id="Phobius"/>
    </source>
</evidence>
<dbReference type="Gene3D" id="2.130.10.10">
    <property type="entry name" value="YVTN repeat-like/Quinoprotein amine dehydrogenase"/>
    <property type="match status" value="1"/>
</dbReference>
<name>A0AAE3DER3_9FIRM</name>